<accession>A0A6V8KZQ3</accession>
<keyword evidence="1" id="KW-0805">Transcription regulation</keyword>
<dbReference type="Gene3D" id="1.10.357.10">
    <property type="entry name" value="Tetracycline Repressor, domain 2"/>
    <property type="match status" value="1"/>
</dbReference>
<dbReference type="Gene3D" id="1.10.10.60">
    <property type="entry name" value="Homeodomain-like"/>
    <property type="match status" value="1"/>
</dbReference>
<keyword evidence="2 4" id="KW-0238">DNA-binding</keyword>
<dbReference type="Pfam" id="PF00440">
    <property type="entry name" value="TetR_N"/>
    <property type="match status" value="1"/>
</dbReference>
<keyword evidence="7" id="KW-1185">Reference proteome</keyword>
<dbReference type="PROSITE" id="PS50977">
    <property type="entry name" value="HTH_TETR_2"/>
    <property type="match status" value="1"/>
</dbReference>
<reference evidence="6 7" key="1">
    <citation type="submission" date="2020-03" db="EMBL/GenBank/DDBJ databases">
        <title>Whole genome shotgun sequence of Phytohabitans rumicis NBRC 108638.</title>
        <authorList>
            <person name="Komaki H."/>
            <person name="Tamura T."/>
        </authorList>
    </citation>
    <scope>NUCLEOTIDE SEQUENCE [LARGE SCALE GENOMIC DNA]</scope>
    <source>
        <strain evidence="6 7">NBRC 108638</strain>
    </source>
</reference>
<reference evidence="6 7" key="2">
    <citation type="submission" date="2020-03" db="EMBL/GenBank/DDBJ databases">
        <authorList>
            <person name="Ichikawa N."/>
            <person name="Kimura A."/>
            <person name="Kitahashi Y."/>
            <person name="Uohara A."/>
        </authorList>
    </citation>
    <scope>NUCLEOTIDE SEQUENCE [LARGE SCALE GENOMIC DNA]</scope>
    <source>
        <strain evidence="6 7">NBRC 108638</strain>
    </source>
</reference>
<evidence type="ECO:0000256" key="4">
    <source>
        <dbReference type="PROSITE-ProRule" id="PRU00335"/>
    </source>
</evidence>
<dbReference type="GO" id="GO:0003700">
    <property type="term" value="F:DNA-binding transcription factor activity"/>
    <property type="evidence" value="ECO:0007669"/>
    <property type="project" value="TreeGrafter"/>
</dbReference>
<dbReference type="GO" id="GO:0000976">
    <property type="term" value="F:transcription cis-regulatory region binding"/>
    <property type="evidence" value="ECO:0007669"/>
    <property type="project" value="TreeGrafter"/>
</dbReference>
<dbReference type="InterPro" id="IPR041347">
    <property type="entry name" value="MftR_C"/>
</dbReference>
<gene>
    <name evidence="6" type="ORF">Prum_009590</name>
</gene>
<sequence>MPTMPPGPASPATATSQANLGLRARKKLRTRQAIREAAYRLIEEQGYDNTTIEQIAAAAEVSPSTIFRYFASKEHIILTADFAGPVIELLLARPADEPPLIALRRAATESLRPVYREFEVEFARRLKLVREVPALRAQMYEAQGRLVEAVSMALAKRAGRQEDDIELRIALGALAGALTQALYAWGDHGRPGELVEIIERALAVLQRGLTL</sequence>
<protein>
    <submittedName>
        <fullName evidence="6">TetR family transcriptional regulator</fullName>
    </submittedName>
</protein>
<dbReference type="PANTHER" id="PTHR30055">
    <property type="entry name" value="HTH-TYPE TRANSCRIPTIONAL REGULATOR RUTR"/>
    <property type="match status" value="1"/>
</dbReference>
<evidence type="ECO:0000313" key="6">
    <source>
        <dbReference type="EMBL" id="GFJ87317.1"/>
    </source>
</evidence>
<evidence type="ECO:0000313" key="7">
    <source>
        <dbReference type="Proteomes" id="UP000482960"/>
    </source>
</evidence>
<dbReference type="PANTHER" id="PTHR30055:SF234">
    <property type="entry name" value="HTH-TYPE TRANSCRIPTIONAL REGULATOR BETI"/>
    <property type="match status" value="1"/>
</dbReference>
<evidence type="ECO:0000256" key="3">
    <source>
        <dbReference type="ARBA" id="ARBA00023163"/>
    </source>
</evidence>
<feature type="domain" description="HTH tetR-type" evidence="5">
    <location>
        <begin position="28"/>
        <end position="88"/>
    </location>
</feature>
<dbReference type="AlphaFoldDB" id="A0A6V8KZQ3"/>
<dbReference type="InterPro" id="IPR009057">
    <property type="entry name" value="Homeodomain-like_sf"/>
</dbReference>
<dbReference type="SUPFAM" id="SSF46689">
    <property type="entry name" value="Homeodomain-like"/>
    <property type="match status" value="1"/>
</dbReference>
<evidence type="ECO:0000256" key="2">
    <source>
        <dbReference type="ARBA" id="ARBA00023125"/>
    </source>
</evidence>
<dbReference type="InterPro" id="IPR001647">
    <property type="entry name" value="HTH_TetR"/>
</dbReference>
<dbReference type="Pfam" id="PF17754">
    <property type="entry name" value="TetR_C_14"/>
    <property type="match status" value="1"/>
</dbReference>
<evidence type="ECO:0000256" key="1">
    <source>
        <dbReference type="ARBA" id="ARBA00023015"/>
    </source>
</evidence>
<evidence type="ECO:0000259" key="5">
    <source>
        <dbReference type="PROSITE" id="PS50977"/>
    </source>
</evidence>
<dbReference type="Proteomes" id="UP000482960">
    <property type="component" value="Unassembled WGS sequence"/>
</dbReference>
<proteinExistence type="predicted"/>
<organism evidence="6 7">
    <name type="scientific">Phytohabitans rumicis</name>
    <dbReference type="NCBI Taxonomy" id="1076125"/>
    <lineage>
        <taxon>Bacteria</taxon>
        <taxon>Bacillati</taxon>
        <taxon>Actinomycetota</taxon>
        <taxon>Actinomycetes</taxon>
        <taxon>Micromonosporales</taxon>
        <taxon>Micromonosporaceae</taxon>
    </lineage>
</organism>
<dbReference type="RefSeq" id="WP_218577038.1">
    <property type="nucleotide sequence ID" value="NZ_BAABJB010000061.1"/>
</dbReference>
<dbReference type="InterPro" id="IPR050109">
    <property type="entry name" value="HTH-type_TetR-like_transc_reg"/>
</dbReference>
<feature type="DNA-binding region" description="H-T-H motif" evidence="4">
    <location>
        <begin position="51"/>
        <end position="70"/>
    </location>
</feature>
<dbReference type="EMBL" id="BLPG01000001">
    <property type="protein sequence ID" value="GFJ87317.1"/>
    <property type="molecule type" value="Genomic_DNA"/>
</dbReference>
<keyword evidence="3" id="KW-0804">Transcription</keyword>
<name>A0A6V8KZQ3_9ACTN</name>
<dbReference type="PRINTS" id="PR00455">
    <property type="entry name" value="HTHTETR"/>
</dbReference>
<comment type="caution">
    <text evidence="6">The sequence shown here is derived from an EMBL/GenBank/DDBJ whole genome shotgun (WGS) entry which is preliminary data.</text>
</comment>